<dbReference type="Proteomes" id="UP000193642">
    <property type="component" value="Unassembled WGS sequence"/>
</dbReference>
<keyword evidence="2" id="KW-1185">Reference proteome</keyword>
<accession>A0A1Y2D4J6</accession>
<dbReference type="AlphaFoldDB" id="A0A1Y2D4J6"/>
<proteinExistence type="predicted"/>
<comment type="caution">
    <text evidence="1">The sequence shown here is derived from an EMBL/GenBank/DDBJ whole genome shotgun (WGS) entry which is preliminary data.</text>
</comment>
<dbReference type="EMBL" id="MCGO01000001">
    <property type="protein sequence ID" value="ORY53505.1"/>
    <property type="molecule type" value="Genomic_DNA"/>
</dbReference>
<evidence type="ECO:0000313" key="1">
    <source>
        <dbReference type="EMBL" id="ORY53505.1"/>
    </source>
</evidence>
<protein>
    <submittedName>
        <fullName evidence="1">Uncharacterized protein</fullName>
    </submittedName>
</protein>
<gene>
    <name evidence="1" type="ORF">BCR33DRAFT_732385</name>
</gene>
<reference evidence="1 2" key="1">
    <citation type="submission" date="2016-07" db="EMBL/GenBank/DDBJ databases">
        <title>Pervasive Adenine N6-methylation of Active Genes in Fungi.</title>
        <authorList>
            <consortium name="DOE Joint Genome Institute"/>
            <person name="Mondo S.J."/>
            <person name="Dannebaum R.O."/>
            <person name="Kuo R.C."/>
            <person name="Labutti K."/>
            <person name="Haridas S."/>
            <person name="Kuo A."/>
            <person name="Salamov A."/>
            <person name="Ahrendt S.R."/>
            <person name="Lipzen A."/>
            <person name="Sullivan W."/>
            <person name="Andreopoulos W.B."/>
            <person name="Clum A."/>
            <person name="Lindquist E."/>
            <person name="Daum C."/>
            <person name="Ramamoorthy G.K."/>
            <person name="Gryganskyi A."/>
            <person name="Culley D."/>
            <person name="Magnuson J.K."/>
            <person name="James T.Y."/>
            <person name="O'Malley M.A."/>
            <person name="Stajich J.E."/>
            <person name="Spatafora J.W."/>
            <person name="Visel A."/>
            <person name="Grigoriev I.V."/>
        </authorList>
    </citation>
    <scope>NUCLEOTIDE SEQUENCE [LARGE SCALE GENOMIC DNA]</scope>
    <source>
        <strain evidence="1 2">JEL800</strain>
    </source>
</reference>
<evidence type="ECO:0000313" key="2">
    <source>
        <dbReference type="Proteomes" id="UP000193642"/>
    </source>
</evidence>
<name>A0A1Y2D4J6_9FUNG</name>
<sequence>MEASFVGSEALDARVAPKLLLSAQAKTGAGVDAALAAAAAITHRIANNAAPDFAALDPQIAKVEFAVARVGRGVDQLRQLSDVQAKTLNQTLDACLSLLKL</sequence>
<organism evidence="1 2">
    <name type="scientific">Rhizoclosmatium globosum</name>
    <dbReference type="NCBI Taxonomy" id="329046"/>
    <lineage>
        <taxon>Eukaryota</taxon>
        <taxon>Fungi</taxon>
        <taxon>Fungi incertae sedis</taxon>
        <taxon>Chytridiomycota</taxon>
        <taxon>Chytridiomycota incertae sedis</taxon>
        <taxon>Chytridiomycetes</taxon>
        <taxon>Chytridiales</taxon>
        <taxon>Chytriomycetaceae</taxon>
        <taxon>Rhizoclosmatium</taxon>
    </lineage>
</organism>